<dbReference type="AlphaFoldDB" id="A0A1Z4UYX8"/>
<dbReference type="OrthoDB" id="461689at2"/>
<protein>
    <submittedName>
        <fullName evidence="1">Uncharacterized protein</fullName>
    </submittedName>
</protein>
<gene>
    <name evidence="1" type="ORF">NIES806_04810</name>
</gene>
<proteinExistence type="predicted"/>
<sequence>MPPKITNSTSWQQAEILMQPVFIRVIDNLRKQLDISDWQGTYQDVLTWPANTPDETKALVTQLVQEIETATPIQAEEIRKTLASLPMPHAGYHLLLQRNGQQVNLDLWDLCYQLCFLNYSSENTAVNIDTSLIDEYGDVDWQQLETKTQQLVKQVFANLPKLGD</sequence>
<dbReference type="Proteomes" id="UP000218702">
    <property type="component" value="Chromosome"/>
</dbReference>
<dbReference type="EMBL" id="AP018316">
    <property type="protein sequence ID" value="BAZ84295.1"/>
    <property type="molecule type" value="Genomic_DNA"/>
</dbReference>
<dbReference type="KEGG" id="dcm:NIES806_04810"/>
<name>A0A1Z4UYX8_9CYAN</name>
<keyword evidence="2" id="KW-1185">Reference proteome</keyword>
<accession>A0A1Z4UYX8</accession>
<evidence type="ECO:0000313" key="1">
    <source>
        <dbReference type="EMBL" id="BAZ84295.1"/>
    </source>
</evidence>
<organism evidence="1 2">
    <name type="scientific">Dolichospermum compactum NIES-806</name>
    <dbReference type="NCBI Taxonomy" id="1973481"/>
    <lineage>
        <taxon>Bacteria</taxon>
        <taxon>Bacillati</taxon>
        <taxon>Cyanobacteriota</taxon>
        <taxon>Cyanophyceae</taxon>
        <taxon>Nostocales</taxon>
        <taxon>Aphanizomenonaceae</taxon>
        <taxon>Dolichospermum</taxon>
        <taxon>Dolichospermum compactum</taxon>
    </lineage>
</organism>
<evidence type="ECO:0000313" key="2">
    <source>
        <dbReference type="Proteomes" id="UP000218702"/>
    </source>
</evidence>
<dbReference type="RefSeq" id="WP_096663470.1">
    <property type="nucleotide sequence ID" value="NZ_AP018316.1"/>
</dbReference>
<reference evidence="1 2" key="1">
    <citation type="submission" date="2017-06" db="EMBL/GenBank/DDBJ databases">
        <title>Genome sequencing of cyanobaciteial culture collection at National Institute for Environmental Studies (NIES).</title>
        <authorList>
            <person name="Hirose Y."/>
            <person name="Shimura Y."/>
            <person name="Fujisawa T."/>
            <person name="Nakamura Y."/>
            <person name="Kawachi M."/>
        </authorList>
    </citation>
    <scope>NUCLEOTIDE SEQUENCE [LARGE SCALE GENOMIC DNA]</scope>
    <source>
        <strain evidence="1 2">NIES-806</strain>
    </source>
</reference>